<dbReference type="STRING" id="48467.SAMN02745166_04362"/>
<dbReference type="Pfam" id="PF13579">
    <property type="entry name" value="Glyco_trans_4_4"/>
    <property type="match status" value="1"/>
</dbReference>
<dbReference type="EMBL" id="FUYE01000019">
    <property type="protein sequence ID" value="SKB05873.1"/>
    <property type="molecule type" value="Genomic_DNA"/>
</dbReference>
<accession>A0A1T4YW61</accession>
<feature type="domain" description="Glycosyltransferase subfamily 4-like N-terminal" evidence="2">
    <location>
        <begin position="15"/>
        <end position="174"/>
    </location>
</feature>
<dbReference type="InterPro" id="IPR001296">
    <property type="entry name" value="Glyco_trans_1"/>
</dbReference>
<dbReference type="GO" id="GO:0016757">
    <property type="term" value="F:glycosyltransferase activity"/>
    <property type="evidence" value="ECO:0007669"/>
    <property type="project" value="InterPro"/>
</dbReference>
<dbReference type="InterPro" id="IPR028098">
    <property type="entry name" value="Glyco_trans_4-like_N"/>
</dbReference>
<dbReference type="PANTHER" id="PTHR45947:SF3">
    <property type="entry name" value="SULFOQUINOVOSYL TRANSFERASE SQD2"/>
    <property type="match status" value="1"/>
</dbReference>
<organism evidence="3 4">
    <name type="scientific">Prosthecobacter debontii</name>
    <dbReference type="NCBI Taxonomy" id="48467"/>
    <lineage>
        <taxon>Bacteria</taxon>
        <taxon>Pseudomonadati</taxon>
        <taxon>Verrucomicrobiota</taxon>
        <taxon>Verrucomicrobiia</taxon>
        <taxon>Verrucomicrobiales</taxon>
        <taxon>Verrucomicrobiaceae</taxon>
        <taxon>Prosthecobacter</taxon>
    </lineage>
</organism>
<reference evidence="4" key="1">
    <citation type="submission" date="2017-02" db="EMBL/GenBank/DDBJ databases">
        <authorList>
            <person name="Varghese N."/>
            <person name="Submissions S."/>
        </authorList>
    </citation>
    <scope>NUCLEOTIDE SEQUENCE [LARGE SCALE GENOMIC DNA]</scope>
    <source>
        <strain evidence="4">ATCC 700200</strain>
    </source>
</reference>
<proteinExistence type="predicted"/>
<evidence type="ECO:0000313" key="3">
    <source>
        <dbReference type="EMBL" id="SKB05873.1"/>
    </source>
</evidence>
<dbReference type="PANTHER" id="PTHR45947">
    <property type="entry name" value="SULFOQUINOVOSYL TRANSFERASE SQD2"/>
    <property type="match status" value="1"/>
</dbReference>
<keyword evidence="4" id="KW-1185">Reference proteome</keyword>
<name>A0A1T4YW61_9BACT</name>
<evidence type="ECO:0000259" key="1">
    <source>
        <dbReference type="Pfam" id="PF00534"/>
    </source>
</evidence>
<dbReference type="SUPFAM" id="SSF53756">
    <property type="entry name" value="UDP-Glycosyltransferase/glycogen phosphorylase"/>
    <property type="match status" value="1"/>
</dbReference>
<evidence type="ECO:0000259" key="2">
    <source>
        <dbReference type="Pfam" id="PF13579"/>
    </source>
</evidence>
<feature type="domain" description="Glycosyl transferase family 1" evidence="1">
    <location>
        <begin position="188"/>
        <end position="349"/>
    </location>
</feature>
<dbReference type="AlphaFoldDB" id="A0A1T4YW61"/>
<gene>
    <name evidence="3" type="ORF">SAMN02745166_04362</name>
</gene>
<dbReference type="InterPro" id="IPR050194">
    <property type="entry name" value="Glycosyltransferase_grp1"/>
</dbReference>
<dbReference type="RefSeq" id="WP_078815500.1">
    <property type="nucleotide sequence ID" value="NZ_FUYE01000019.1"/>
</dbReference>
<evidence type="ECO:0000313" key="4">
    <source>
        <dbReference type="Proteomes" id="UP000190774"/>
    </source>
</evidence>
<protein>
    <submittedName>
        <fullName evidence="3">Poly(Glycerol-phosphate) alpha-glucosyltransferase</fullName>
    </submittedName>
</protein>
<dbReference type="Gene3D" id="3.40.50.2000">
    <property type="entry name" value="Glycogen Phosphorylase B"/>
    <property type="match status" value="2"/>
</dbReference>
<dbReference type="OrthoDB" id="9764577at2"/>
<sequence>MKIALMMGSLSRLAGGLLEANRRLTQGWDQNGDDVQIFGVKDRFTDADAKLWAPLKPITYPYLGPARFGYAPQLDARLSSFAPDVLHSQGLWTYTSLAASRWKRRVGGLEVIHPHGMMDPWALRNSAWKKRVMAALFERRHLLTASCLRALCQSELESIRQYGFRGPVCVVPNGMDVPEISTQGARHPNLPKGKKVLLYLGRLHPKKGLANLIRAWATLPNRHSWILVIAGWDDGGHSDDLKKLVAEVSVEDDVTFLGPQFGSDKEMLYRGCEAFVLPSFSEGLPMVVLEAWAFAKPVLMTPMCNLPEGFNGGAALSALPEVDSLVAGLTQMFAFSAEERERMGQAGRRLVQEQFSWRRVVEDLSEVNRWLVHGGSLPECVARL</sequence>
<keyword evidence="3" id="KW-0808">Transferase</keyword>
<dbReference type="Proteomes" id="UP000190774">
    <property type="component" value="Unassembled WGS sequence"/>
</dbReference>
<dbReference type="Pfam" id="PF00534">
    <property type="entry name" value="Glycos_transf_1"/>
    <property type="match status" value="1"/>
</dbReference>